<dbReference type="EMBL" id="JABBYL010000035">
    <property type="protein sequence ID" value="NMO10146.1"/>
    <property type="molecule type" value="Genomic_DNA"/>
</dbReference>
<proteinExistence type="predicted"/>
<protein>
    <submittedName>
        <fullName evidence="1">Uncharacterized protein</fullName>
    </submittedName>
</protein>
<organism evidence="1 2">
    <name type="scientific">Methanobacterium subterraneum</name>
    <dbReference type="NCBI Taxonomy" id="59277"/>
    <lineage>
        <taxon>Archaea</taxon>
        <taxon>Methanobacteriati</taxon>
        <taxon>Methanobacteriota</taxon>
        <taxon>Methanomada group</taxon>
        <taxon>Methanobacteria</taxon>
        <taxon>Methanobacteriales</taxon>
        <taxon>Methanobacteriaceae</taxon>
        <taxon>Methanobacterium</taxon>
    </lineage>
</organism>
<dbReference type="RefSeq" id="WP_169032897.1">
    <property type="nucleotide sequence ID" value="NZ_JABBYL010000035.1"/>
</dbReference>
<evidence type="ECO:0000313" key="1">
    <source>
        <dbReference type="EMBL" id="NMO10146.1"/>
    </source>
</evidence>
<reference evidence="1 2" key="1">
    <citation type="submission" date="2020-04" db="EMBL/GenBank/DDBJ databases">
        <title>Draft genome of Methanobacterium subterraneum isolated from animal feces.</title>
        <authorList>
            <person name="Ouboter H.T."/>
            <person name="Berger S."/>
            <person name="Gungor E."/>
            <person name="Jetten M.S.M."/>
            <person name="Welte C.U."/>
        </authorList>
    </citation>
    <scope>NUCLEOTIDE SEQUENCE [LARGE SCALE GENOMIC DNA]</scope>
    <source>
        <strain evidence="1">HO_2020</strain>
    </source>
</reference>
<sequence length="255" mass="29643">MEDILDKFKKADTSNFPDFHSFNKPLEQGLWVLCVAKDELDIKKLTAEEIASILVEVCETSVKPRVITNSFNKSKGKKVHVEREDGVTKYKIMKAGKDHLKPEERVMVHYFEPNQRFGSKRILSTGILSNLKGELKIIDPYCDKKTLDILENAGKTKLNFLTRISNIHTPRKQRSFLRDLQDFKSDYPDVEFRDYPQNDIHDRYVISDDAFVIIGYSLKDFGKKETFITVFKNNNDIREQLLNNFNSKWNISASI</sequence>
<evidence type="ECO:0000313" key="2">
    <source>
        <dbReference type="Proteomes" id="UP000591058"/>
    </source>
</evidence>
<accession>A0A7K4DQ42</accession>
<name>A0A7K4DQ42_9EURY</name>
<dbReference type="Proteomes" id="UP000591058">
    <property type="component" value="Unassembled WGS sequence"/>
</dbReference>
<comment type="caution">
    <text evidence="1">The sequence shown here is derived from an EMBL/GenBank/DDBJ whole genome shotgun (WGS) entry which is preliminary data.</text>
</comment>
<gene>
    <name evidence="1" type="ORF">HG719_10015</name>
</gene>
<dbReference type="AlphaFoldDB" id="A0A7K4DQ42"/>